<evidence type="ECO:0000313" key="2">
    <source>
        <dbReference type="EMBL" id="OCT46881.1"/>
    </source>
</evidence>
<dbReference type="AlphaFoldDB" id="A0A1C1CEI7"/>
<sequence length="245" mass="24753">MKNALSSALPAAAAAVALLSGQAHAQDDSSTVINVFWITETTLSLNSINQYPLAGSIVTAMTREDKSPGKMRLTLSRQDSSSTVVALECVGSSIDTIVCPSAGQTITYGSTTWVASETTGNLGVTLQCSIAQNSKSAVCTGQIEAPDQIFTDVNINSSEASELLTATNVDMLSTAYSGTISSTDFTFLPVTVTAGQDKLAGASSAADSSSSSSSGGDGNGAGSVKSNLGLSGLIAGFLGLVMMVL</sequence>
<dbReference type="Proteomes" id="UP000094526">
    <property type="component" value="Unassembled WGS sequence"/>
</dbReference>
<reference evidence="3" key="1">
    <citation type="submission" date="2015-07" db="EMBL/GenBank/DDBJ databases">
        <authorList>
            <person name="Teixeira M.M."/>
            <person name="Souza R.C."/>
            <person name="Almeida L.G."/>
            <person name="Vicente V.A."/>
            <person name="de Hoog S."/>
            <person name="Bocca A.L."/>
            <person name="de Almeida S.R."/>
            <person name="Vasconcelos A.T."/>
            <person name="Felipe M.S."/>
        </authorList>
    </citation>
    <scope>NUCLEOTIDE SEQUENCE [LARGE SCALE GENOMIC DNA]</scope>
    <source>
        <strain evidence="3">KSF</strain>
    </source>
</reference>
<dbReference type="VEuPathDB" id="FungiDB:CLCR_02610"/>
<proteinExistence type="predicted"/>
<organism evidence="2 3">
    <name type="scientific">Cladophialophora carrionii</name>
    <dbReference type="NCBI Taxonomy" id="86049"/>
    <lineage>
        <taxon>Eukaryota</taxon>
        <taxon>Fungi</taxon>
        <taxon>Dikarya</taxon>
        <taxon>Ascomycota</taxon>
        <taxon>Pezizomycotina</taxon>
        <taxon>Eurotiomycetes</taxon>
        <taxon>Chaetothyriomycetidae</taxon>
        <taxon>Chaetothyriales</taxon>
        <taxon>Herpotrichiellaceae</taxon>
        <taxon>Cladophialophora</taxon>
    </lineage>
</organism>
<accession>A0A1C1CEI7</accession>
<feature type="signal peptide" evidence="1">
    <location>
        <begin position="1"/>
        <end position="25"/>
    </location>
</feature>
<protein>
    <recommendedName>
        <fullName evidence="4">GPI anchored protein</fullName>
    </recommendedName>
</protein>
<gene>
    <name evidence="2" type="ORF">CLCR_02610</name>
</gene>
<dbReference type="OrthoDB" id="4159202at2759"/>
<keyword evidence="3" id="KW-1185">Reference proteome</keyword>
<dbReference type="EMBL" id="LGRB01000014">
    <property type="protein sequence ID" value="OCT46881.1"/>
    <property type="molecule type" value="Genomic_DNA"/>
</dbReference>
<comment type="caution">
    <text evidence="2">The sequence shown here is derived from an EMBL/GenBank/DDBJ whole genome shotgun (WGS) entry which is preliminary data.</text>
</comment>
<evidence type="ECO:0008006" key="4">
    <source>
        <dbReference type="Google" id="ProtNLM"/>
    </source>
</evidence>
<keyword evidence="1" id="KW-0732">Signal</keyword>
<name>A0A1C1CEI7_9EURO</name>
<evidence type="ECO:0000256" key="1">
    <source>
        <dbReference type="SAM" id="SignalP"/>
    </source>
</evidence>
<evidence type="ECO:0000313" key="3">
    <source>
        <dbReference type="Proteomes" id="UP000094526"/>
    </source>
</evidence>
<feature type="chain" id="PRO_5008650763" description="GPI anchored protein" evidence="1">
    <location>
        <begin position="26"/>
        <end position="245"/>
    </location>
</feature>
<dbReference type="VEuPathDB" id="FungiDB:G647_02527"/>